<keyword evidence="5 8" id="KW-0371">Homeobox</keyword>
<keyword evidence="7 8" id="KW-0539">Nucleus</keyword>
<dbReference type="Pfam" id="PF10536">
    <property type="entry name" value="PMD"/>
    <property type="match status" value="2"/>
</dbReference>
<gene>
    <name evidence="12" type="ORF">F3Y22_tig00110718pilonHSYRG00026</name>
</gene>
<dbReference type="GO" id="GO:0010073">
    <property type="term" value="P:meristem maintenance"/>
    <property type="evidence" value="ECO:0007669"/>
    <property type="project" value="InterPro"/>
</dbReference>
<reference evidence="12" key="1">
    <citation type="submission" date="2019-09" db="EMBL/GenBank/DDBJ databases">
        <title>Draft genome information of white flower Hibiscus syriacus.</title>
        <authorList>
            <person name="Kim Y.-M."/>
        </authorList>
    </citation>
    <scope>NUCLEOTIDE SEQUENCE [LARGE SCALE GENOMIC DNA]</scope>
    <source>
        <strain evidence="12">YM2019G1</strain>
    </source>
</reference>
<evidence type="ECO:0000256" key="8">
    <source>
        <dbReference type="PROSITE-ProRule" id="PRU00108"/>
    </source>
</evidence>
<feature type="domain" description="Homeobox" evidence="11">
    <location>
        <begin position="94"/>
        <end position="154"/>
    </location>
</feature>
<dbReference type="PANTHER" id="PTHR46033:SF8">
    <property type="entry name" value="PROTEIN MAINTENANCE OF MERISTEMS-LIKE"/>
    <property type="match status" value="1"/>
</dbReference>
<evidence type="ECO:0000256" key="4">
    <source>
        <dbReference type="ARBA" id="ARBA00023125"/>
    </source>
</evidence>
<feature type="region of interest" description="Disordered" evidence="10">
    <location>
        <begin position="240"/>
        <end position="267"/>
    </location>
</feature>
<feature type="region of interest" description="Disordered" evidence="10">
    <location>
        <begin position="616"/>
        <end position="640"/>
    </location>
</feature>
<feature type="region of interest" description="Disordered" evidence="10">
    <location>
        <begin position="47"/>
        <end position="94"/>
    </location>
</feature>
<dbReference type="InterPro" id="IPR001356">
    <property type="entry name" value="HD"/>
</dbReference>
<keyword evidence="6" id="KW-0804">Transcription</keyword>
<dbReference type="EMBL" id="VEPZ02001086">
    <property type="protein sequence ID" value="KAE8695337.1"/>
    <property type="molecule type" value="Genomic_DNA"/>
</dbReference>
<keyword evidence="13" id="KW-1185">Reference proteome</keyword>
<evidence type="ECO:0000256" key="7">
    <source>
        <dbReference type="ARBA" id="ARBA00023242"/>
    </source>
</evidence>
<evidence type="ECO:0000256" key="10">
    <source>
        <dbReference type="SAM" id="MobiDB-lite"/>
    </source>
</evidence>
<keyword evidence="3" id="KW-0805">Transcription regulation</keyword>
<evidence type="ECO:0000256" key="1">
    <source>
        <dbReference type="ARBA" id="ARBA00004123"/>
    </source>
</evidence>
<evidence type="ECO:0000256" key="3">
    <source>
        <dbReference type="ARBA" id="ARBA00023015"/>
    </source>
</evidence>
<dbReference type="PROSITE" id="PS50071">
    <property type="entry name" value="HOMEOBOX_2"/>
    <property type="match status" value="1"/>
</dbReference>
<comment type="caution">
    <text evidence="12">The sequence shown here is derived from an EMBL/GenBank/DDBJ whole genome shotgun (WGS) entry which is preliminary data.</text>
</comment>
<dbReference type="InterPro" id="IPR009057">
    <property type="entry name" value="Homeodomain-like_sf"/>
</dbReference>
<evidence type="ECO:0000313" key="12">
    <source>
        <dbReference type="EMBL" id="KAE8695337.1"/>
    </source>
</evidence>
<comment type="similarity">
    <text evidence="2">Belongs to the HD-ZIP homeobox family. Class II subfamily.</text>
</comment>
<feature type="compositionally biased region" description="Basic and acidic residues" evidence="10">
    <location>
        <begin position="67"/>
        <end position="88"/>
    </location>
</feature>
<evidence type="ECO:0000256" key="6">
    <source>
        <dbReference type="ARBA" id="ARBA00023163"/>
    </source>
</evidence>
<dbReference type="Gene3D" id="1.10.10.60">
    <property type="entry name" value="Homeodomain-like"/>
    <property type="match status" value="1"/>
</dbReference>
<name>A0A6A2ZV92_HIBSY</name>
<dbReference type="CDD" id="cd00086">
    <property type="entry name" value="homeodomain"/>
    <property type="match status" value="1"/>
</dbReference>
<dbReference type="SMART" id="SM00389">
    <property type="entry name" value="HOX"/>
    <property type="match status" value="1"/>
</dbReference>
<dbReference type="Proteomes" id="UP000436088">
    <property type="component" value="Unassembled WGS sequence"/>
</dbReference>
<dbReference type="GO" id="GO:0005634">
    <property type="term" value="C:nucleus"/>
    <property type="evidence" value="ECO:0007669"/>
    <property type="project" value="UniProtKB-SubCell"/>
</dbReference>
<feature type="compositionally biased region" description="Basic residues" evidence="10">
    <location>
        <begin position="251"/>
        <end position="263"/>
    </location>
</feature>
<evidence type="ECO:0000259" key="11">
    <source>
        <dbReference type="PROSITE" id="PS50071"/>
    </source>
</evidence>
<feature type="DNA-binding region" description="Homeobox" evidence="8">
    <location>
        <begin position="96"/>
        <end position="155"/>
    </location>
</feature>
<sequence>MGIDYACNTGLVLRYQVNNDSKEIDDVNRGGGYGYLHYQEDSTAAGGGLYRRASPHSAVSSVSSGRVKRERDVSSEEVDVEKNSSRVSEEDEDGVNARKKLRLTKEQSALLEESFKQHSTLNPKQKQALAKQFNLRPRQVEVWFQNRRARIKLKQTEVDSAALTIVHRVKQLTTEVPITHFQYWLQTLISVLPSPILLHVHAGRQALWATKVVAMPSPRAVVSCCSLHAWYDMRLTKHKKEREKSAERKEKNKRKKKKGRQTSRRTSSLISALIERWRSETHMFHLPCGECTITLEDVAMQLGVQTNGIPVVMTHEYNNVAQLCSAFLEKTPVPPECKGWRVSWGSVILAFLYRQMCKASLVVNDNNTAEIDGCLLLLQSWAWHKLPFLTPISRTAIDFPLAERWRHKIEGTGLMHHNSKEFRLKIDIKGKKEIQFADRVLRQLGFHQPIPQSPWDHDLLQNLDGGRQVNWVETHDHLHRFDGRRKENVDWVKKHATYINAWNNRVLFMPTLDPIQDDDFNFETSAYLDYFWDNGKLFLTTMVERRGLLHHAFDDSTIPTYIPEFVQPKAPIYSSMFESTYDFDQMTSMMSNTNICQSQFASGIESQTGGMVVEMPPMNEEDGYHTLEQPQRPQRIRRPP</sequence>
<keyword evidence="4 8" id="KW-0238">DNA-binding</keyword>
<dbReference type="PANTHER" id="PTHR46033">
    <property type="entry name" value="PROTEIN MAIN-LIKE 2"/>
    <property type="match status" value="1"/>
</dbReference>
<dbReference type="GO" id="GO:0003677">
    <property type="term" value="F:DNA binding"/>
    <property type="evidence" value="ECO:0007669"/>
    <property type="project" value="UniProtKB-UniRule"/>
</dbReference>
<organism evidence="12 13">
    <name type="scientific">Hibiscus syriacus</name>
    <name type="common">Rose of Sharon</name>
    <dbReference type="NCBI Taxonomy" id="106335"/>
    <lineage>
        <taxon>Eukaryota</taxon>
        <taxon>Viridiplantae</taxon>
        <taxon>Streptophyta</taxon>
        <taxon>Embryophyta</taxon>
        <taxon>Tracheophyta</taxon>
        <taxon>Spermatophyta</taxon>
        <taxon>Magnoliopsida</taxon>
        <taxon>eudicotyledons</taxon>
        <taxon>Gunneridae</taxon>
        <taxon>Pentapetalae</taxon>
        <taxon>rosids</taxon>
        <taxon>malvids</taxon>
        <taxon>Malvales</taxon>
        <taxon>Malvaceae</taxon>
        <taxon>Malvoideae</taxon>
        <taxon>Hibiscus</taxon>
    </lineage>
</organism>
<protein>
    <submittedName>
        <fullName evidence="12">Homeobox-leucine zipper protein HAT9</fullName>
    </submittedName>
</protein>
<evidence type="ECO:0000256" key="2">
    <source>
        <dbReference type="ARBA" id="ARBA00006074"/>
    </source>
</evidence>
<dbReference type="SUPFAM" id="SSF46689">
    <property type="entry name" value="Homeodomain-like"/>
    <property type="match status" value="1"/>
</dbReference>
<dbReference type="AlphaFoldDB" id="A0A6A2ZV92"/>
<dbReference type="Pfam" id="PF00046">
    <property type="entry name" value="Homeodomain"/>
    <property type="match status" value="1"/>
</dbReference>
<dbReference type="InterPro" id="IPR044824">
    <property type="entry name" value="MAIN-like"/>
</dbReference>
<proteinExistence type="inferred from homology"/>
<evidence type="ECO:0000313" key="13">
    <source>
        <dbReference type="Proteomes" id="UP000436088"/>
    </source>
</evidence>
<dbReference type="InterPro" id="IPR019557">
    <property type="entry name" value="AminoTfrase-like_pln_mobile"/>
</dbReference>
<evidence type="ECO:0000256" key="5">
    <source>
        <dbReference type="ARBA" id="ARBA00023155"/>
    </source>
</evidence>
<dbReference type="FunFam" id="1.10.10.60:FF:000577">
    <property type="entry name" value="Homeobox-leucine zipper protein 18"/>
    <property type="match status" value="1"/>
</dbReference>
<feature type="compositionally biased region" description="Low complexity" evidence="10">
    <location>
        <begin position="51"/>
        <end position="65"/>
    </location>
</feature>
<accession>A0A6A2ZV92</accession>
<evidence type="ECO:0000256" key="9">
    <source>
        <dbReference type="RuleBase" id="RU000682"/>
    </source>
</evidence>
<comment type="subcellular location">
    <subcellularLocation>
        <location evidence="1 8 9">Nucleus</location>
    </subcellularLocation>
</comment>